<feature type="domain" description="N-acetyltransferase" evidence="1">
    <location>
        <begin position="3"/>
        <end position="188"/>
    </location>
</feature>
<dbReference type="Gene3D" id="3.40.630.30">
    <property type="match status" value="1"/>
</dbReference>
<dbReference type="Proteomes" id="UP000184074">
    <property type="component" value="Unassembled WGS sequence"/>
</dbReference>
<dbReference type="AlphaFoldDB" id="A0A1M5M6Q3"/>
<sequence length="188" mass="20896">MTIRLRPATLDDATDIAALTSIAGEGLPEAVWKGMVHRGETPLDAGARYAARIEGKFSWKNATVAEINGETAGMMISYVTASQPEPLTEDMHPIIRPLTLLENQALETRYIYVLATYEQFRGNGIAHCMLEDAEAHPGKRGVSVITTNRNAQRLAFYEEMGYRDIAQAPVIKTNWNTPNESWHLLLKP</sequence>
<accession>A0A1M5M6Q3</accession>
<dbReference type="STRING" id="1508389.SAMN05444003_0653"/>
<organism evidence="2 3">
    <name type="scientific">Cognatiyoonia sediminum</name>
    <dbReference type="NCBI Taxonomy" id="1508389"/>
    <lineage>
        <taxon>Bacteria</taxon>
        <taxon>Pseudomonadati</taxon>
        <taxon>Pseudomonadota</taxon>
        <taxon>Alphaproteobacteria</taxon>
        <taxon>Rhodobacterales</taxon>
        <taxon>Paracoccaceae</taxon>
        <taxon>Cognatiyoonia</taxon>
    </lineage>
</organism>
<evidence type="ECO:0000259" key="1">
    <source>
        <dbReference type="PROSITE" id="PS51186"/>
    </source>
</evidence>
<evidence type="ECO:0000313" key="3">
    <source>
        <dbReference type="Proteomes" id="UP000184074"/>
    </source>
</evidence>
<dbReference type="GO" id="GO:0016747">
    <property type="term" value="F:acyltransferase activity, transferring groups other than amino-acyl groups"/>
    <property type="evidence" value="ECO:0007669"/>
    <property type="project" value="InterPro"/>
</dbReference>
<evidence type="ECO:0000313" key="2">
    <source>
        <dbReference type="EMBL" id="SHG72609.1"/>
    </source>
</evidence>
<name>A0A1M5M6Q3_9RHOB</name>
<dbReference type="InterPro" id="IPR016181">
    <property type="entry name" value="Acyl_CoA_acyltransferase"/>
</dbReference>
<proteinExistence type="predicted"/>
<dbReference type="EMBL" id="FQXB01000001">
    <property type="protein sequence ID" value="SHG72609.1"/>
    <property type="molecule type" value="Genomic_DNA"/>
</dbReference>
<reference evidence="2 3" key="1">
    <citation type="submission" date="2016-11" db="EMBL/GenBank/DDBJ databases">
        <authorList>
            <person name="Jaros S."/>
            <person name="Januszkiewicz K."/>
            <person name="Wedrychowicz H."/>
        </authorList>
    </citation>
    <scope>NUCLEOTIDE SEQUENCE [LARGE SCALE GENOMIC DNA]</scope>
    <source>
        <strain evidence="2 3">DSM 28715</strain>
    </source>
</reference>
<dbReference type="RefSeq" id="WP_072899235.1">
    <property type="nucleotide sequence ID" value="NZ_FQXB01000001.1"/>
</dbReference>
<protein>
    <submittedName>
        <fullName evidence="2">Acetyltransferase (GNAT) family protein</fullName>
    </submittedName>
</protein>
<dbReference type="SUPFAM" id="SSF55729">
    <property type="entry name" value="Acyl-CoA N-acyltransferases (Nat)"/>
    <property type="match status" value="1"/>
</dbReference>
<gene>
    <name evidence="2" type="ORF">SAMN05444003_0653</name>
</gene>
<keyword evidence="2" id="KW-0808">Transferase</keyword>
<dbReference type="Pfam" id="PF13673">
    <property type="entry name" value="Acetyltransf_10"/>
    <property type="match status" value="1"/>
</dbReference>
<keyword evidence="3" id="KW-1185">Reference proteome</keyword>
<dbReference type="OrthoDB" id="9788924at2"/>
<dbReference type="PROSITE" id="PS51186">
    <property type="entry name" value="GNAT"/>
    <property type="match status" value="1"/>
</dbReference>
<dbReference type="InterPro" id="IPR000182">
    <property type="entry name" value="GNAT_dom"/>
</dbReference>